<keyword evidence="3" id="KW-1185">Reference proteome</keyword>
<sequence>MLTTSITRRGGMSAASAPHPGPHRASCEPCPFNAFSVISKSIIALYFRCKHARCIQTMSRGRALSHGLVIARDSESST</sequence>
<reference evidence="2" key="1">
    <citation type="submission" date="2021-12" db="EMBL/GenBank/DDBJ databases">
        <authorList>
            <person name="Martin H S."/>
        </authorList>
    </citation>
    <scope>NUCLEOTIDE SEQUENCE</scope>
</reference>
<protein>
    <submittedName>
        <fullName evidence="2">Uncharacterized protein</fullName>
    </submittedName>
</protein>
<dbReference type="AlphaFoldDB" id="A0A8J9YB03"/>
<gene>
    <name evidence="2" type="ORF">BINO364_LOCUS9808</name>
</gene>
<organism evidence="2 3">
    <name type="scientific">Brenthis ino</name>
    <name type="common">lesser marbled fritillary</name>
    <dbReference type="NCBI Taxonomy" id="405034"/>
    <lineage>
        <taxon>Eukaryota</taxon>
        <taxon>Metazoa</taxon>
        <taxon>Ecdysozoa</taxon>
        <taxon>Arthropoda</taxon>
        <taxon>Hexapoda</taxon>
        <taxon>Insecta</taxon>
        <taxon>Pterygota</taxon>
        <taxon>Neoptera</taxon>
        <taxon>Endopterygota</taxon>
        <taxon>Lepidoptera</taxon>
        <taxon>Glossata</taxon>
        <taxon>Ditrysia</taxon>
        <taxon>Papilionoidea</taxon>
        <taxon>Nymphalidae</taxon>
        <taxon>Heliconiinae</taxon>
        <taxon>Argynnini</taxon>
        <taxon>Brenthis</taxon>
    </lineage>
</organism>
<evidence type="ECO:0000256" key="1">
    <source>
        <dbReference type="SAM" id="MobiDB-lite"/>
    </source>
</evidence>
<dbReference type="Proteomes" id="UP000838878">
    <property type="component" value="Chromosome 4"/>
</dbReference>
<feature type="non-terminal residue" evidence="2">
    <location>
        <position position="78"/>
    </location>
</feature>
<dbReference type="EMBL" id="OV170224">
    <property type="protein sequence ID" value="CAH0724049.1"/>
    <property type="molecule type" value="Genomic_DNA"/>
</dbReference>
<evidence type="ECO:0000313" key="2">
    <source>
        <dbReference type="EMBL" id="CAH0724049.1"/>
    </source>
</evidence>
<proteinExistence type="predicted"/>
<feature type="region of interest" description="Disordered" evidence="1">
    <location>
        <begin position="1"/>
        <end position="25"/>
    </location>
</feature>
<accession>A0A8J9YB03</accession>
<name>A0A8J9YB03_9NEOP</name>
<evidence type="ECO:0000313" key="3">
    <source>
        <dbReference type="Proteomes" id="UP000838878"/>
    </source>
</evidence>